<feature type="transmembrane region" description="Helical" evidence="13">
    <location>
        <begin position="179"/>
        <end position="207"/>
    </location>
</feature>
<evidence type="ECO:0000256" key="10">
    <source>
        <dbReference type="ARBA" id="ARBA00023136"/>
    </source>
</evidence>
<dbReference type="Pfam" id="PF01312">
    <property type="entry name" value="Bac_export_2"/>
    <property type="match status" value="1"/>
</dbReference>
<keyword evidence="10 13" id="KW-0472">Membrane</keyword>
<evidence type="ECO:0000313" key="15">
    <source>
        <dbReference type="EMBL" id="EEP61420.1"/>
    </source>
</evidence>
<reference evidence="15 16" key="1">
    <citation type="submission" date="2009-04" db="EMBL/GenBank/DDBJ databases">
        <authorList>
            <person name="Reysenbach A.-L."/>
            <person name="Heidelberg J.F."/>
            <person name="Nelson W.C."/>
        </authorList>
    </citation>
    <scope>NUCLEOTIDE SEQUENCE [LARGE SCALE GENOMIC DNA]</scope>
    <source>
        <strain evidence="15 16">SS-5</strain>
    </source>
</reference>
<protein>
    <recommendedName>
        <fullName evidence="3 13">Flagellar biosynthetic protein FlhB</fullName>
    </recommendedName>
</protein>
<feature type="region of interest" description="Disordered" evidence="14">
    <location>
        <begin position="1"/>
        <end position="21"/>
    </location>
</feature>
<dbReference type="Proteomes" id="UP000005540">
    <property type="component" value="Unassembled WGS sequence"/>
</dbReference>
<accession>C4FHM7</accession>
<evidence type="ECO:0000256" key="3">
    <source>
        <dbReference type="ARBA" id="ARBA00021622"/>
    </source>
</evidence>
<dbReference type="InterPro" id="IPR006136">
    <property type="entry name" value="FlhB"/>
</dbReference>
<dbReference type="GO" id="GO:0009306">
    <property type="term" value="P:protein secretion"/>
    <property type="evidence" value="ECO:0007669"/>
    <property type="project" value="InterPro"/>
</dbReference>
<keyword evidence="9 13" id="KW-1133">Transmembrane helix</keyword>
<comment type="similarity">
    <text evidence="2 13">Belongs to the type III secretion exporter family.</text>
</comment>
<dbReference type="PANTHER" id="PTHR30531">
    <property type="entry name" value="FLAGELLAR BIOSYNTHETIC PROTEIN FLHB"/>
    <property type="match status" value="1"/>
</dbReference>
<dbReference type="FunFam" id="3.40.1690.10:FF:000001">
    <property type="entry name" value="Flagellar biosynthetic protein FlhB"/>
    <property type="match status" value="1"/>
</dbReference>
<sequence>MAKDPRKTEKATPKRKQKAREEGQVLKSMDVSISASLFVIFIVLIFYLPFAYKYLVGYFKYTFSNPLYLIPDNGSMFIWFTLKILAILTLPVILILFIVGIASNVIQFGFLFTLKPLTPKLDKLNVISGIKRIFSLTVLFELIKNLAKLTVALFLSYFLVKYLLNDFLVYMTGSINNQIYVLSKTIIILVMSFAFLSVPIAIADFLYRRYEYEENLKMTKDEVKEERKSYEGNPLVKREIRKRMRQLALKRMIAEVPKADVVITNPEHYAVALKYERGKMHAPKVIAKGQDLIAQKIKEVAKEHGIKIVEDPPLARTLYSSCEIGDYIPENLYEAVAKILAEIYKAKKVV</sequence>
<evidence type="ECO:0000256" key="12">
    <source>
        <dbReference type="ARBA" id="ARBA00025078"/>
    </source>
</evidence>
<evidence type="ECO:0000256" key="4">
    <source>
        <dbReference type="ARBA" id="ARBA00022448"/>
    </source>
</evidence>
<evidence type="ECO:0000256" key="14">
    <source>
        <dbReference type="SAM" id="MobiDB-lite"/>
    </source>
</evidence>
<dbReference type="EMBL" id="ABZS01000003">
    <property type="protein sequence ID" value="EEP61420.1"/>
    <property type="molecule type" value="Genomic_DNA"/>
</dbReference>
<gene>
    <name evidence="13 15" type="primary">flhB</name>
    <name evidence="15" type="ORF">SULYE_0055</name>
</gene>
<evidence type="ECO:0000256" key="11">
    <source>
        <dbReference type="ARBA" id="ARBA00023225"/>
    </source>
</evidence>
<dbReference type="InterPro" id="IPR006135">
    <property type="entry name" value="T3SS_substrate_exporter"/>
</dbReference>
<keyword evidence="15" id="KW-0969">Cilium</keyword>
<keyword evidence="8 13" id="KW-0653">Protein transport</keyword>
<dbReference type="InterPro" id="IPR029025">
    <property type="entry name" value="T3SS_substrate_exporter_C"/>
</dbReference>
<dbReference type="RefSeq" id="WP_007545419.1">
    <property type="nucleotide sequence ID" value="NZ_ABZS01000003.1"/>
</dbReference>
<comment type="subcellular location">
    <subcellularLocation>
        <location evidence="1">Cell membrane</location>
        <topology evidence="1">Multi-pass membrane protein</topology>
    </subcellularLocation>
</comment>
<keyword evidence="7 13" id="KW-1005">Bacterial flagellum biogenesis</keyword>
<evidence type="ECO:0000313" key="16">
    <source>
        <dbReference type="Proteomes" id="UP000005540"/>
    </source>
</evidence>
<dbReference type="GO" id="GO:0044780">
    <property type="term" value="P:bacterial-type flagellum assembly"/>
    <property type="evidence" value="ECO:0007669"/>
    <property type="project" value="InterPro"/>
</dbReference>
<keyword evidence="6 13" id="KW-0812">Transmembrane</keyword>
<keyword evidence="11 13" id="KW-1006">Bacterial flagellum protein export</keyword>
<proteinExistence type="inferred from homology"/>
<evidence type="ECO:0000256" key="7">
    <source>
        <dbReference type="ARBA" id="ARBA00022795"/>
    </source>
</evidence>
<name>C4FHM7_9AQUI</name>
<keyword evidence="16" id="KW-1185">Reference proteome</keyword>
<comment type="function">
    <text evidence="12 13">Required for formation of the rod structure in the basal body of the flagellar apparatus. Together with FliI and FliH, may constitute the export apparatus of flagellin.</text>
</comment>
<evidence type="ECO:0000256" key="13">
    <source>
        <dbReference type="RuleBase" id="RU364091"/>
    </source>
</evidence>
<dbReference type="GO" id="GO:0005886">
    <property type="term" value="C:plasma membrane"/>
    <property type="evidence" value="ECO:0007669"/>
    <property type="project" value="UniProtKB-SubCell"/>
</dbReference>
<keyword evidence="15" id="KW-0966">Cell projection</keyword>
<dbReference type="PRINTS" id="PR00950">
    <property type="entry name" value="TYPE3IMSPROT"/>
</dbReference>
<dbReference type="PANTHER" id="PTHR30531:SF12">
    <property type="entry name" value="FLAGELLAR BIOSYNTHETIC PROTEIN FLHB"/>
    <property type="match status" value="1"/>
</dbReference>
<dbReference type="OrthoDB" id="9807950at2"/>
<comment type="caution">
    <text evidence="15">The sequence shown here is derived from an EMBL/GenBank/DDBJ whole genome shotgun (WGS) entry which is preliminary data.</text>
</comment>
<keyword evidence="15" id="KW-0282">Flagellum</keyword>
<evidence type="ECO:0000256" key="8">
    <source>
        <dbReference type="ARBA" id="ARBA00022927"/>
    </source>
</evidence>
<dbReference type="NCBIfam" id="TIGR00328">
    <property type="entry name" value="flhB"/>
    <property type="match status" value="1"/>
</dbReference>
<feature type="transmembrane region" description="Helical" evidence="13">
    <location>
        <begin position="79"/>
        <end position="112"/>
    </location>
</feature>
<dbReference type="Gene3D" id="6.10.250.2080">
    <property type="match status" value="1"/>
</dbReference>
<evidence type="ECO:0000256" key="6">
    <source>
        <dbReference type="ARBA" id="ARBA00022692"/>
    </source>
</evidence>
<dbReference type="Gene3D" id="3.40.1690.10">
    <property type="entry name" value="secretion proteins EscU"/>
    <property type="match status" value="1"/>
</dbReference>
<evidence type="ECO:0000256" key="5">
    <source>
        <dbReference type="ARBA" id="ARBA00022475"/>
    </source>
</evidence>
<comment type="caution">
    <text evidence="13">Lacks conserved residue(s) required for the propagation of feature annotation.</text>
</comment>
<organism evidence="15 16">
    <name type="scientific">Sulfurihydrogenibium yellowstonense SS-5</name>
    <dbReference type="NCBI Taxonomy" id="432331"/>
    <lineage>
        <taxon>Bacteria</taxon>
        <taxon>Pseudomonadati</taxon>
        <taxon>Aquificota</taxon>
        <taxon>Aquificia</taxon>
        <taxon>Aquificales</taxon>
        <taxon>Hydrogenothermaceae</taxon>
        <taxon>Sulfurihydrogenibium</taxon>
    </lineage>
</organism>
<evidence type="ECO:0000256" key="2">
    <source>
        <dbReference type="ARBA" id="ARBA00010690"/>
    </source>
</evidence>
<keyword evidence="4 13" id="KW-0813">Transport</keyword>
<keyword evidence="5 13" id="KW-1003">Cell membrane</keyword>
<evidence type="ECO:0000256" key="1">
    <source>
        <dbReference type="ARBA" id="ARBA00004651"/>
    </source>
</evidence>
<feature type="compositionally biased region" description="Basic and acidic residues" evidence="14">
    <location>
        <begin position="1"/>
        <end position="12"/>
    </location>
</feature>
<feature type="transmembrane region" description="Helical" evidence="13">
    <location>
        <begin position="37"/>
        <end position="59"/>
    </location>
</feature>
<evidence type="ECO:0000256" key="9">
    <source>
        <dbReference type="ARBA" id="ARBA00022989"/>
    </source>
</evidence>
<dbReference type="AlphaFoldDB" id="C4FHM7"/>
<dbReference type="SUPFAM" id="SSF160544">
    <property type="entry name" value="EscU C-terminal domain-like"/>
    <property type="match status" value="1"/>
</dbReference>